<evidence type="ECO:0000313" key="2">
    <source>
        <dbReference type="Proteomes" id="UP000319715"/>
    </source>
</evidence>
<dbReference type="Proteomes" id="UP000319715">
    <property type="component" value="Unassembled WGS sequence"/>
</dbReference>
<gene>
    <name evidence="1" type="ORF">FK492_06285</name>
</gene>
<comment type="caution">
    <text evidence="1">The sequence shown here is derived from an EMBL/GenBank/DDBJ whole genome shotgun (WGS) entry which is preliminary data.</text>
</comment>
<organism evidence="1 2">
    <name type="scientific">Pantoea dispersa</name>
    <dbReference type="NCBI Taxonomy" id="59814"/>
    <lineage>
        <taxon>Bacteria</taxon>
        <taxon>Pseudomonadati</taxon>
        <taxon>Pseudomonadota</taxon>
        <taxon>Gammaproteobacteria</taxon>
        <taxon>Enterobacterales</taxon>
        <taxon>Erwiniaceae</taxon>
        <taxon>Pantoea</taxon>
    </lineage>
</organism>
<sequence>MSKFKVHFNLVRKMAGGGQGVASDSVTVEASSESSAIQVAMSKIQSKSAWNDYSPQVKKVEAL</sequence>
<evidence type="ECO:0000313" key="1">
    <source>
        <dbReference type="EMBL" id="TQC75529.1"/>
    </source>
</evidence>
<dbReference type="EMBL" id="VICF01000002">
    <property type="protein sequence ID" value="TQC75529.1"/>
    <property type="molecule type" value="Genomic_DNA"/>
</dbReference>
<dbReference type="RefSeq" id="WP_141495670.1">
    <property type="nucleotide sequence ID" value="NZ_VICF01000002.1"/>
</dbReference>
<name>A0ABY3A027_9GAMM</name>
<reference evidence="1 2" key="1">
    <citation type="submission" date="2019-06" db="EMBL/GenBank/DDBJ databases">
        <title>Pantoea dispersa Assembly.</title>
        <authorList>
            <person name="Wang J."/>
        </authorList>
    </citation>
    <scope>NUCLEOTIDE SEQUENCE [LARGE SCALE GENOMIC DNA]</scope>
    <source>
        <strain evidence="2">bio</strain>
    </source>
</reference>
<accession>A0ABY3A027</accession>
<keyword evidence="2" id="KW-1185">Reference proteome</keyword>
<proteinExistence type="predicted"/>
<protein>
    <submittedName>
        <fullName evidence="1">Uncharacterized protein</fullName>
    </submittedName>
</protein>